<dbReference type="EMBL" id="JBIRGH010000026">
    <property type="protein sequence ID" value="MFH8588711.1"/>
    <property type="molecule type" value="Genomic_DNA"/>
</dbReference>
<dbReference type="Proteomes" id="UP001610990">
    <property type="component" value="Unassembled WGS sequence"/>
</dbReference>
<comment type="caution">
    <text evidence="2">The sequence shown here is derived from an EMBL/GenBank/DDBJ whole genome shotgun (WGS) entry which is preliminary data.</text>
</comment>
<feature type="transmembrane region" description="Helical" evidence="1">
    <location>
        <begin position="172"/>
        <end position="190"/>
    </location>
</feature>
<evidence type="ECO:0000313" key="3">
    <source>
        <dbReference type="Proteomes" id="UP001610990"/>
    </source>
</evidence>
<gene>
    <name evidence="2" type="ORF">ACH4GP_30710</name>
</gene>
<keyword evidence="1" id="KW-0812">Transmembrane</keyword>
<keyword evidence="1" id="KW-1133">Transmembrane helix</keyword>
<evidence type="ECO:0000313" key="2">
    <source>
        <dbReference type="EMBL" id="MFH8588711.1"/>
    </source>
</evidence>
<dbReference type="PANTHER" id="PTHR43229">
    <property type="entry name" value="NODULATION PROTEIN J"/>
    <property type="match status" value="1"/>
</dbReference>
<feature type="transmembrane region" description="Helical" evidence="1">
    <location>
        <begin position="55"/>
        <end position="76"/>
    </location>
</feature>
<keyword evidence="3" id="KW-1185">Reference proteome</keyword>
<feature type="transmembrane region" description="Helical" evidence="1">
    <location>
        <begin position="112"/>
        <end position="129"/>
    </location>
</feature>
<name>A0ABW7RKV3_9ACTN</name>
<evidence type="ECO:0000256" key="1">
    <source>
        <dbReference type="SAM" id="Phobius"/>
    </source>
</evidence>
<feature type="transmembrane region" description="Helical" evidence="1">
    <location>
        <begin position="25"/>
        <end position="43"/>
    </location>
</feature>
<dbReference type="PANTHER" id="PTHR43229:SF6">
    <property type="entry name" value="ABC-TYPE MULTIDRUG TRANSPORT SYSTEM, PERMEASE COMPONENT"/>
    <property type="match status" value="1"/>
</dbReference>
<sequence>MNHLRAFSSAVRHHVLAYGLRQARLVSAVLVPAALSTVSVLMQRSSGAEVPMARLLSGAGLSSLWGSLLATAMFSLRRERDWFGTLPLVSIAPTPLPVLIGGYLVAESVLSLAAVAVGLGTGCLWLGGIPPHINWLALVPSLVVVALSAASVASLLVPLVMRWPALTQSINALEYPLVILAGFLVPVSALPQQVSYISVLLPPYWALEAVGHAATGGSLGTAAGYWAPALLIGICYSVLGMGLASRVQVALRANGELAR</sequence>
<reference evidence="2 3" key="1">
    <citation type="submission" date="2024-10" db="EMBL/GenBank/DDBJ databases">
        <title>The Natural Products Discovery Center: Release of the First 8490 Sequenced Strains for Exploring Actinobacteria Biosynthetic Diversity.</title>
        <authorList>
            <person name="Kalkreuter E."/>
            <person name="Kautsar S.A."/>
            <person name="Yang D."/>
            <person name="Bader C.D."/>
            <person name="Teijaro C.N."/>
            <person name="Fluegel L."/>
            <person name="Davis C.M."/>
            <person name="Simpson J.R."/>
            <person name="Lauterbach L."/>
            <person name="Steele A.D."/>
            <person name="Gui C."/>
            <person name="Meng S."/>
            <person name="Li G."/>
            <person name="Viehrig K."/>
            <person name="Ye F."/>
            <person name="Su P."/>
            <person name="Kiefer A.F."/>
            <person name="Nichols A."/>
            <person name="Cepeda A.J."/>
            <person name="Yan W."/>
            <person name="Fan B."/>
            <person name="Jiang Y."/>
            <person name="Adhikari A."/>
            <person name="Zheng C.-J."/>
            <person name="Schuster L."/>
            <person name="Cowan T.M."/>
            <person name="Smanski M.J."/>
            <person name="Chevrette M.G."/>
            <person name="De Carvalho L.P.S."/>
            <person name="Shen B."/>
        </authorList>
    </citation>
    <scope>NUCLEOTIDE SEQUENCE [LARGE SCALE GENOMIC DNA]</scope>
    <source>
        <strain evidence="2 3">NPDC018013</strain>
    </source>
</reference>
<organism evidence="2 3">
    <name type="scientific">Streptomyces celluloflavus</name>
    <dbReference type="NCBI Taxonomy" id="58344"/>
    <lineage>
        <taxon>Bacteria</taxon>
        <taxon>Bacillati</taxon>
        <taxon>Actinomycetota</taxon>
        <taxon>Actinomycetes</taxon>
        <taxon>Kitasatosporales</taxon>
        <taxon>Streptomycetaceae</taxon>
        <taxon>Streptomyces</taxon>
    </lineage>
</organism>
<feature type="transmembrane region" description="Helical" evidence="1">
    <location>
        <begin position="82"/>
        <end position="105"/>
    </location>
</feature>
<protein>
    <submittedName>
        <fullName evidence="2">ABC transporter permease</fullName>
    </submittedName>
</protein>
<keyword evidence="1" id="KW-0472">Membrane</keyword>
<feature type="transmembrane region" description="Helical" evidence="1">
    <location>
        <begin position="225"/>
        <end position="244"/>
    </location>
</feature>
<dbReference type="InterPro" id="IPR051784">
    <property type="entry name" value="Nod_factor_ABC_transporter"/>
</dbReference>
<dbReference type="RefSeq" id="WP_397675680.1">
    <property type="nucleotide sequence ID" value="NZ_JBIRGH010000026.1"/>
</dbReference>
<proteinExistence type="predicted"/>
<feature type="transmembrane region" description="Helical" evidence="1">
    <location>
        <begin position="135"/>
        <end position="160"/>
    </location>
</feature>
<accession>A0ABW7RKV3</accession>